<reference evidence="1" key="1">
    <citation type="journal article" date="2021" name="Proc. Natl. Acad. Sci. U.S.A.">
        <title>A Catalog of Tens of Thousands of Viruses from Human Metagenomes Reveals Hidden Associations with Chronic Diseases.</title>
        <authorList>
            <person name="Tisza M.J."/>
            <person name="Buck C.B."/>
        </authorList>
    </citation>
    <scope>NUCLEOTIDE SEQUENCE</scope>
    <source>
        <strain evidence="1">CtijX18</strain>
    </source>
</reference>
<accession>A0A8S5USI8</accession>
<sequence length="139" mass="16345">MGNQSYFLRFSYWLADKIFPERMIRILFLSSLYSRLFKVEVLEDGIFHKVNEILSVCETDSALGVGMKLNRVFWDNVELGVIETQLIDGKIQIGKETKEKIIREIIAKTPRWLRYSKEEMQKDVGRLVDNRMRLQLSVA</sequence>
<dbReference type="EMBL" id="BK016133">
    <property type="protein sequence ID" value="DAF97464.1"/>
    <property type="molecule type" value="Genomic_DNA"/>
</dbReference>
<organism evidence="1">
    <name type="scientific">Myoviridae sp. ctijX18</name>
    <dbReference type="NCBI Taxonomy" id="2825154"/>
    <lineage>
        <taxon>Viruses</taxon>
        <taxon>Duplodnaviria</taxon>
        <taxon>Heunggongvirae</taxon>
        <taxon>Uroviricota</taxon>
        <taxon>Caudoviricetes</taxon>
    </lineage>
</organism>
<protein>
    <submittedName>
        <fullName evidence="1">Uncharacterized protein</fullName>
    </submittedName>
</protein>
<name>A0A8S5USI8_9CAUD</name>
<evidence type="ECO:0000313" key="1">
    <source>
        <dbReference type="EMBL" id="DAF97464.1"/>
    </source>
</evidence>
<proteinExistence type="predicted"/>